<dbReference type="EMBL" id="CAJPWZ010001013">
    <property type="protein sequence ID" value="CAG2205154.1"/>
    <property type="molecule type" value="Genomic_DNA"/>
</dbReference>
<dbReference type="PRINTS" id="PR01415">
    <property type="entry name" value="ANKYRIN"/>
</dbReference>
<feature type="repeat" description="ANK" evidence="3">
    <location>
        <begin position="562"/>
        <end position="594"/>
    </location>
</feature>
<sequence length="653" mass="71608">MAIKNSLFFLSKTKDINAYDGNNIPLITACRKEDAYMTGLLLGKGADVNQTDALGCSPLLWACVHRNLNIVTMLLNEGAVTENIDVYSKSSPLIWVFLGEFLYLCKSAHITEDFHSFHNNDEFPSLLEGNINGQFYTQEEIIDAFLTVLQNGYSRGCIIAKDKYAQSKTPRLVRPVQNILEIIYRGNTEVYFDTSFQPNTASPFVEVMNLFFARGIDIDKSSIGGITALCFACMIDIHNSPFVSYLLSNGASVHKCDNEGTYPLEIAIRLGKEGLVKILIDNGANVNLPVEGISPIDWAIRKENMSIVDSLINAGANLDKRYENGTTLLHFAIKSENDELLKSLLRGGISVTCEDYSGETPLMIAVNRGLVNIVTILITEGAEADTCNSNGISPLMLASSKGDFDIVNMMLRNTQFTPSRTVNCLFSACRNNYLKLVGLLIDRGFDTNITEPNHENTCLLEAKGSTPVSGAICSGNDEIVAYLIEHEANVNTQDLKGFTPLMLAASKGHYNIVKMLVENKGDITPQNEEGFTCVSEASAHGNDAILAYFIEHGADVNIPNIKGNTPLMLAASNGHLNIVQMLLEHQAGVTIWDKKGIKNKLEFLIHERAINKANNSGYSSLMLASKNGHASIVQMLLDNGANMYIINKRVGHV</sequence>
<feature type="repeat" description="ANK" evidence="3">
    <location>
        <begin position="390"/>
        <end position="413"/>
    </location>
</feature>
<dbReference type="AlphaFoldDB" id="A0A8S3REH7"/>
<organism evidence="4 5">
    <name type="scientific">Mytilus edulis</name>
    <name type="common">Blue mussel</name>
    <dbReference type="NCBI Taxonomy" id="6550"/>
    <lineage>
        <taxon>Eukaryota</taxon>
        <taxon>Metazoa</taxon>
        <taxon>Spiralia</taxon>
        <taxon>Lophotrochozoa</taxon>
        <taxon>Mollusca</taxon>
        <taxon>Bivalvia</taxon>
        <taxon>Autobranchia</taxon>
        <taxon>Pteriomorphia</taxon>
        <taxon>Mytilida</taxon>
        <taxon>Mytiloidea</taxon>
        <taxon>Mytilidae</taxon>
        <taxon>Mytilinae</taxon>
        <taxon>Mytilus</taxon>
    </lineage>
</organism>
<reference evidence="4" key="1">
    <citation type="submission" date="2021-03" db="EMBL/GenBank/DDBJ databases">
        <authorList>
            <person name="Bekaert M."/>
        </authorList>
    </citation>
    <scope>NUCLEOTIDE SEQUENCE</scope>
</reference>
<evidence type="ECO:0000313" key="5">
    <source>
        <dbReference type="Proteomes" id="UP000683360"/>
    </source>
</evidence>
<dbReference type="PANTHER" id="PTHR24198">
    <property type="entry name" value="ANKYRIN REPEAT AND PROTEIN KINASE DOMAIN-CONTAINING PROTEIN"/>
    <property type="match status" value="1"/>
</dbReference>
<dbReference type="InterPro" id="IPR002110">
    <property type="entry name" value="Ankyrin_rpt"/>
</dbReference>
<gene>
    <name evidence="4" type="ORF">MEDL_19525</name>
</gene>
<feature type="repeat" description="ANK" evidence="3">
    <location>
        <begin position="357"/>
        <end position="389"/>
    </location>
</feature>
<feature type="repeat" description="ANK" evidence="3">
    <location>
        <begin position="259"/>
        <end position="291"/>
    </location>
</feature>
<dbReference type="InterPro" id="IPR036770">
    <property type="entry name" value="Ankyrin_rpt-contain_sf"/>
</dbReference>
<dbReference type="Pfam" id="PF00023">
    <property type="entry name" value="Ank"/>
    <property type="match status" value="1"/>
</dbReference>
<feature type="repeat" description="ANK" evidence="3">
    <location>
        <begin position="324"/>
        <end position="356"/>
    </location>
</feature>
<name>A0A8S3REH7_MYTED</name>
<evidence type="ECO:0008006" key="6">
    <source>
        <dbReference type="Google" id="ProtNLM"/>
    </source>
</evidence>
<protein>
    <recommendedName>
        <fullName evidence="6">Ankyrin repeat protein</fullName>
    </recommendedName>
</protein>
<dbReference type="PROSITE" id="PS50297">
    <property type="entry name" value="ANK_REP_REGION"/>
    <property type="match status" value="9"/>
</dbReference>
<dbReference type="OrthoDB" id="341259at2759"/>
<dbReference type="PROSITE" id="PS50088">
    <property type="entry name" value="ANK_REPEAT"/>
    <property type="match status" value="11"/>
</dbReference>
<feature type="repeat" description="ANK" evidence="3">
    <location>
        <begin position="21"/>
        <end position="53"/>
    </location>
</feature>
<dbReference type="SUPFAM" id="SSF48403">
    <property type="entry name" value="Ankyrin repeat"/>
    <property type="match status" value="2"/>
</dbReference>
<keyword evidence="5" id="KW-1185">Reference proteome</keyword>
<dbReference type="Pfam" id="PF12796">
    <property type="entry name" value="Ank_2"/>
    <property type="match status" value="4"/>
</dbReference>
<dbReference type="Pfam" id="PF13637">
    <property type="entry name" value="Ank_4"/>
    <property type="match status" value="1"/>
</dbReference>
<feature type="repeat" description="ANK" evidence="3">
    <location>
        <begin position="529"/>
        <end position="561"/>
    </location>
</feature>
<dbReference type="SMART" id="SM00248">
    <property type="entry name" value="ANK"/>
    <property type="match status" value="14"/>
</dbReference>
<accession>A0A8S3REH7</accession>
<proteinExistence type="predicted"/>
<feature type="repeat" description="ANK" evidence="3">
    <location>
        <begin position="496"/>
        <end position="528"/>
    </location>
</feature>
<dbReference type="Proteomes" id="UP000683360">
    <property type="component" value="Unassembled WGS sequence"/>
</dbReference>
<dbReference type="PANTHER" id="PTHR24198:SF165">
    <property type="entry name" value="ANKYRIN REPEAT-CONTAINING PROTEIN-RELATED"/>
    <property type="match status" value="1"/>
</dbReference>
<keyword evidence="2 3" id="KW-0040">ANK repeat</keyword>
<evidence type="ECO:0000256" key="3">
    <source>
        <dbReference type="PROSITE-ProRule" id="PRU00023"/>
    </source>
</evidence>
<dbReference type="Gene3D" id="1.25.40.20">
    <property type="entry name" value="Ankyrin repeat-containing domain"/>
    <property type="match status" value="5"/>
</dbReference>
<evidence type="ECO:0000256" key="2">
    <source>
        <dbReference type="ARBA" id="ARBA00023043"/>
    </source>
</evidence>
<feature type="repeat" description="ANK" evidence="3">
    <location>
        <begin position="616"/>
        <end position="648"/>
    </location>
</feature>
<feature type="repeat" description="ANK" evidence="3">
    <location>
        <begin position="463"/>
        <end position="495"/>
    </location>
</feature>
<feature type="repeat" description="ANK" evidence="3">
    <location>
        <begin position="291"/>
        <end position="323"/>
    </location>
</feature>
<evidence type="ECO:0000256" key="1">
    <source>
        <dbReference type="ARBA" id="ARBA00022737"/>
    </source>
</evidence>
<evidence type="ECO:0000313" key="4">
    <source>
        <dbReference type="EMBL" id="CAG2205154.1"/>
    </source>
</evidence>
<keyword evidence="1" id="KW-0677">Repeat</keyword>
<comment type="caution">
    <text evidence="4">The sequence shown here is derived from an EMBL/GenBank/DDBJ whole genome shotgun (WGS) entry which is preliminary data.</text>
</comment>